<protein>
    <recommendedName>
        <fullName evidence="4">Type 1 capsular polysaccharide biosynthesis protein J</fullName>
    </recommendedName>
</protein>
<keyword evidence="1" id="KW-1133">Transmembrane helix</keyword>
<gene>
    <name evidence="2" type="ORF">GMJLKIPL_3684</name>
</gene>
<sequence>MRLTHLFTEHPASLGETYTQHMRASLSYAVPLLGAALAAFVHALLPFLFVATASATVKRLYDRMTRRCVICPSGPRHRPDLFVRRPAPAVGEPGLMYEI</sequence>
<dbReference type="Pfam" id="PF19883">
    <property type="entry name" value="DUF6356"/>
    <property type="match status" value="1"/>
</dbReference>
<proteinExistence type="predicted"/>
<reference evidence="2" key="2">
    <citation type="submission" date="2021-08" db="EMBL/GenBank/DDBJ databases">
        <authorList>
            <person name="Tani A."/>
            <person name="Ola A."/>
            <person name="Ogura Y."/>
            <person name="Katsura K."/>
            <person name="Hayashi T."/>
        </authorList>
    </citation>
    <scope>NUCLEOTIDE SEQUENCE</scope>
    <source>
        <strain evidence="2">DSM 17168</strain>
    </source>
</reference>
<keyword evidence="1" id="KW-0812">Transmembrane</keyword>
<comment type="caution">
    <text evidence="2">The sequence shown here is derived from an EMBL/GenBank/DDBJ whole genome shotgun (WGS) entry which is preliminary data.</text>
</comment>
<accession>A0ABQ4SIZ9</accession>
<reference evidence="2" key="1">
    <citation type="journal article" date="2021" name="Front. Microbiol.">
        <title>Comprehensive Comparative Genomics and Phenotyping of Methylobacterium Species.</title>
        <authorList>
            <person name="Alessa O."/>
            <person name="Ogura Y."/>
            <person name="Fujitani Y."/>
            <person name="Takami H."/>
            <person name="Hayashi T."/>
            <person name="Sahin N."/>
            <person name="Tani A."/>
        </authorList>
    </citation>
    <scope>NUCLEOTIDE SEQUENCE</scope>
    <source>
        <strain evidence="2">DSM 17168</strain>
    </source>
</reference>
<feature type="transmembrane region" description="Helical" evidence="1">
    <location>
        <begin position="32"/>
        <end position="57"/>
    </location>
</feature>
<name>A0ABQ4SIZ9_9HYPH</name>
<keyword evidence="1" id="KW-0472">Membrane</keyword>
<evidence type="ECO:0000313" key="3">
    <source>
        <dbReference type="Proteomes" id="UP001055153"/>
    </source>
</evidence>
<dbReference type="EMBL" id="BPQQ01000042">
    <property type="protein sequence ID" value="GJE01749.1"/>
    <property type="molecule type" value="Genomic_DNA"/>
</dbReference>
<dbReference type="RefSeq" id="WP_238236853.1">
    <property type="nucleotide sequence ID" value="NZ_BPQQ01000042.1"/>
</dbReference>
<keyword evidence="3" id="KW-1185">Reference proteome</keyword>
<organism evidence="2 3">
    <name type="scientific">Methylobacterium isbiliense</name>
    <dbReference type="NCBI Taxonomy" id="315478"/>
    <lineage>
        <taxon>Bacteria</taxon>
        <taxon>Pseudomonadati</taxon>
        <taxon>Pseudomonadota</taxon>
        <taxon>Alphaproteobacteria</taxon>
        <taxon>Hyphomicrobiales</taxon>
        <taxon>Methylobacteriaceae</taxon>
        <taxon>Methylobacterium</taxon>
    </lineage>
</organism>
<dbReference type="Proteomes" id="UP001055153">
    <property type="component" value="Unassembled WGS sequence"/>
</dbReference>
<evidence type="ECO:0000313" key="2">
    <source>
        <dbReference type="EMBL" id="GJE01749.1"/>
    </source>
</evidence>
<dbReference type="InterPro" id="IPR045936">
    <property type="entry name" value="DUF6356"/>
</dbReference>
<evidence type="ECO:0008006" key="4">
    <source>
        <dbReference type="Google" id="ProtNLM"/>
    </source>
</evidence>
<evidence type="ECO:0000256" key="1">
    <source>
        <dbReference type="SAM" id="Phobius"/>
    </source>
</evidence>